<organism evidence="3 4">
    <name type="scientific">Lysinibacillus macroides</name>
    <dbReference type="NCBI Taxonomy" id="33935"/>
    <lineage>
        <taxon>Bacteria</taxon>
        <taxon>Bacillati</taxon>
        <taxon>Bacillota</taxon>
        <taxon>Bacilli</taxon>
        <taxon>Bacillales</taxon>
        <taxon>Bacillaceae</taxon>
        <taxon>Lysinibacillus</taxon>
    </lineage>
</organism>
<dbReference type="OrthoDB" id="166070at2"/>
<proteinExistence type="predicted"/>
<sequence length="148" mass="16525">MDQEKQQAITSLFEVVSSIERKWANEWNNHNALGFSKSHILILDYLAQEGPKRPSAIAERLKVTTGGVTVLTTKLINAGFIEKTQHATDRRASQLVITPEGETILAESRQQVSAIINNMFGMLTAEELQTLRTIFSKCLLDVDSNQPK</sequence>
<gene>
    <name evidence="3" type="ORF">ADM90_01215</name>
</gene>
<keyword evidence="4" id="KW-1185">Reference proteome</keyword>
<evidence type="ECO:0000259" key="2">
    <source>
        <dbReference type="PROSITE" id="PS50995"/>
    </source>
</evidence>
<reference evidence="3 4" key="1">
    <citation type="submission" date="2015-07" db="EMBL/GenBank/DDBJ databases">
        <title>Genome sequencing project for genomic taxonomy and phylogenomics of Bacillus-like bacteria.</title>
        <authorList>
            <person name="Liu B."/>
            <person name="Wang J."/>
            <person name="Zhu Y."/>
            <person name="Liu G."/>
            <person name="Chen Q."/>
            <person name="Chen Z."/>
            <person name="Che J."/>
            <person name="Ge C."/>
            <person name="Shi H."/>
            <person name="Pan Z."/>
            <person name="Liu X."/>
        </authorList>
    </citation>
    <scope>NUCLEOTIDE SEQUENCE [LARGE SCALE GENOMIC DNA]</scope>
    <source>
        <strain evidence="3 4">DSM 54</strain>
    </source>
</reference>
<evidence type="ECO:0000313" key="4">
    <source>
        <dbReference type="Proteomes" id="UP000037977"/>
    </source>
</evidence>
<evidence type="ECO:0000256" key="1">
    <source>
        <dbReference type="ARBA" id="ARBA00023125"/>
    </source>
</evidence>
<keyword evidence="1" id="KW-0238">DNA-binding</keyword>
<protein>
    <submittedName>
        <fullName evidence="3">RNA polymerase sigma factor</fullName>
    </submittedName>
</protein>
<dbReference type="Gene3D" id="1.10.10.10">
    <property type="entry name" value="Winged helix-like DNA-binding domain superfamily/Winged helix DNA-binding domain"/>
    <property type="match status" value="1"/>
</dbReference>
<dbReference type="SMART" id="SM00347">
    <property type="entry name" value="HTH_MARR"/>
    <property type="match status" value="1"/>
</dbReference>
<accession>A0A0M9DP13</accession>
<evidence type="ECO:0000313" key="3">
    <source>
        <dbReference type="EMBL" id="KOY84062.1"/>
    </source>
</evidence>
<dbReference type="SUPFAM" id="SSF46785">
    <property type="entry name" value="Winged helix' DNA-binding domain"/>
    <property type="match status" value="1"/>
</dbReference>
<dbReference type="STRING" id="33935.ADM90_01215"/>
<dbReference type="GO" id="GO:0003677">
    <property type="term" value="F:DNA binding"/>
    <property type="evidence" value="ECO:0007669"/>
    <property type="project" value="UniProtKB-KW"/>
</dbReference>
<dbReference type="PRINTS" id="PR00598">
    <property type="entry name" value="HTHMARR"/>
</dbReference>
<dbReference type="PANTHER" id="PTHR33164:SF99">
    <property type="entry name" value="MARR FAMILY REGULATORY PROTEIN"/>
    <property type="match status" value="1"/>
</dbReference>
<dbReference type="PATRIC" id="fig|33935.3.peg.3089"/>
<dbReference type="GO" id="GO:0003700">
    <property type="term" value="F:DNA-binding transcription factor activity"/>
    <property type="evidence" value="ECO:0007669"/>
    <property type="project" value="InterPro"/>
</dbReference>
<dbReference type="AlphaFoldDB" id="A0A0M9DP13"/>
<dbReference type="Proteomes" id="UP000037977">
    <property type="component" value="Unassembled WGS sequence"/>
</dbReference>
<dbReference type="InterPro" id="IPR036390">
    <property type="entry name" value="WH_DNA-bd_sf"/>
</dbReference>
<dbReference type="Pfam" id="PF01047">
    <property type="entry name" value="MarR"/>
    <property type="match status" value="1"/>
</dbReference>
<dbReference type="EMBL" id="LGCI01000002">
    <property type="protein sequence ID" value="KOY84062.1"/>
    <property type="molecule type" value="Genomic_DNA"/>
</dbReference>
<dbReference type="GO" id="GO:0006950">
    <property type="term" value="P:response to stress"/>
    <property type="evidence" value="ECO:0007669"/>
    <property type="project" value="TreeGrafter"/>
</dbReference>
<name>A0A0M9DP13_9BACI</name>
<dbReference type="InterPro" id="IPR036388">
    <property type="entry name" value="WH-like_DNA-bd_sf"/>
</dbReference>
<comment type="caution">
    <text evidence="3">The sequence shown here is derived from an EMBL/GenBank/DDBJ whole genome shotgun (WGS) entry which is preliminary data.</text>
</comment>
<dbReference type="RefSeq" id="WP_053993254.1">
    <property type="nucleotide sequence ID" value="NZ_CP065643.1"/>
</dbReference>
<dbReference type="PROSITE" id="PS50995">
    <property type="entry name" value="HTH_MARR_2"/>
    <property type="match status" value="1"/>
</dbReference>
<dbReference type="PANTHER" id="PTHR33164">
    <property type="entry name" value="TRANSCRIPTIONAL REGULATOR, MARR FAMILY"/>
    <property type="match status" value="1"/>
</dbReference>
<dbReference type="InterPro" id="IPR000835">
    <property type="entry name" value="HTH_MarR-typ"/>
</dbReference>
<feature type="domain" description="HTH marR-type" evidence="2">
    <location>
        <begin position="9"/>
        <end position="140"/>
    </location>
</feature>
<dbReference type="InterPro" id="IPR039422">
    <property type="entry name" value="MarR/SlyA-like"/>
</dbReference>